<sequence>MAAHLLLHLLHQRRLLAFLSLVEANAGRRRFTMDDGELGTYRFPGERQDRFLHLNRIDGNGLLAHVEDFKVVEHAQKLHIRVLLVLLVLLRLRESIDLHAQIVTRLLPVDLAVGHVEQVLRAQLNLLRNGQQCHLRWYIYLFGNPVRDDVVRRRPVKVPDAFDLDRFHVQQEERGRIVDVDLIVDQPGHVAVIV</sequence>
<organism evidence="2">
    <name type="scientific">Anopheles marajoara</name>
    <dbReference type="NCBI Taxonomy" id="58244"/>
    <lineage>
        <taxon>Eukaryota</taxon>
        <taxon>Metazoa</taxon>
        <taxon>Ecdysozoa</taxon>
        <taxon>Arthropoda</taxon>
        <taxon>Hexapoda</taxon>
        <taxon>Insecta</taxon>
        <taxon>Pterygota</taxon>
        <taxon>Neoptera</taxon>
        <taxon>Endopterygota</taxon>
        <taxon>Diptera</taxon>
        <taxon>Nematocera</taxon>
        <taxon>Culicoidea</taxon>
        <taxon>Culicidae</taxon>
        <taxon>Anophelinae</taxon>
        <taxon>Anopheles</taxon>
    </lineage>
</organism>
<evidence type="ECO:0000256" key="1">
    <source>
        <dbReference type="SAM" id="SignalP"/>
    </source>
</evidence>
<evidence type="ECO:0000313" key="2">
    <source>
        <dbReference type="EMBL" id="MBW60677.1"/>
    </source>
</evidence>
<feature type="signal peptide" evidence="1">
    <location>
        <begin position="1"/>
        <end position="17"/>
    </location>
</feature>
<dbReference type="AlphaFoldDB" id="A0A2M4C5S1"/>
<dbReference type="EMBL" id="GGFJ01011536">
    <property type="protein sequence ID" value="MBW60677.1"/>
    <property type="molecule type" value="Transcribed_RNA"/>
</dbReference>
<accession>A0A2M4C5S1</accession>
<keyword evidence="1" id="KW-0732">Signal</keyword>
<name>A0A2M4C5S1_9DIPT</name>
<feature type="chain" id="PRO_5014688797" evidence="1">
    <location>
        <begin position="18"/>
        <end position="194"/>
    </location>
</feature>
<reference evidence="2" key="1">
    <citation type="submission" date="2018-01" db="EMBL/GenBank/DDBJ databases">
        <title>An insight into the sialome of Amazonian anophelines.</title>
        <authorList>
            <person name="Ribeiro J.M."/>
            <person name="Scarpassa V."/>
            <person name="Calvo E."/>
        </authorList>
    </citation>
    <scope>NUCLEOTIDE SEQUENCE</scope>
    <source>
        <tissue evidence="2">Salivary glands</tissue>
    </source>
</reference>
<proteinExistence type="predicted"/>
<protein>
    <submittedName>
        <fullName evidence="2">Putative secreted protein</fullName>
    </submittedName>
</protein>